<dbReference type="GeneID" id="114485299"/>
<dbReference type="RefSeq" id="XP_028342277.1">
    <property type="nucleotide sequence ID" value="XM_028486476.2"/>
</dbReference>
<evidence type="ECO:0000313" key="2">
    <source>
        <dbReference type="Proteomes" id="UP000248484"/>
    </source>
</evidence>
<accession>A0A455B0H4</accession>
<name>A0A455B0H4_PHYMC</name>
<feature type="region of interest" description="Disordered" evidence="1">
    <location>
        <begin position="65"/>
        <end position="88"/>
    </location>
</feature>
<dbReference type="KEGG" id="pcad:114485299"/>
<proteinExistence type="predicted"/>
<feature type="compositionally biased region" description="Basic residues" evidence="1">
    <location>
        <begin position="78"/>
        <end position="88"/>
    </location>
</feature>
<dbReference type="InParanoid" id="A0A455B0H4"/>
<reference evidence="3" key="1">
    <citation type="submission" date="2025-08" db="UniProtKB">
        <authorList>
            <consortium name="RefSeq"/>
        </authorList>
    </citation>
    <scope>IDENTIFICATION</scope>
    <source>
        <tissue evidence="3">Muscle</tissue>
    </source>
</reference>
<keyword evidence="2" id="KW-1185">Reference proteome</keyword>
<evidence type="ECO:0000256" key="1">
    <source>
        <dbReference type="SAM" id="MobiDB-lite"/>
    </source>
</evidence>
<dbReference type="Proteomes" id="UP000248484">
    <property type="component" value="Unplaced"/>
</dbReference>
<gene>
    <name evidence="3" type="primary">LOC114485299</name>
</gene>
<organism evidence="2 3">
    <name type="scientific">Physeter macrocephalus</name>
    <name type="common">Sperm whale</name>
    <name type="synonym">Physeter catodon</name>
    <dbReference type="NCBI Taxonomy" id="9755"/>
    <lineage>
        <taxon>Eukaryota</taxon>
        <taxon>Metazoa</taxon>
        <taxon>Chordata</taxon>
        <taxon>Craniata</taxon>
        <taxon>Vertebrata</taxon>
        <taxon>Euteleostomi</taxon>
        <taxon>Mammalia</taxon>
        <taxon>Eutheria</taxon>
        <taxon>Laurasiatheria</taxon>
        <taxon>Artiodactyla</taxon>
        <taxon>Whippomorpha</taxon>
        <taxon>Cetacea</taxon>
        <taxon>Odontoceti</taxon>
        <taxon>Physeteridae</taxon>
        <taxon>Physeter</taxon>
    </lineage>
</organism>
<sequence length="287" mass="30313">MVFAGIQHTACVQRSIIKWLQVSVFTKLRNHQHNQPENNFVNPERTLDPTSRHCPSAFCPQAAFGSSARPCQAPGHSGSHRARWRRRTASQWPLQIRSFLAALRRPRPPARSVPSRPSPPTQHCGAAAPGTPRSVSRLACSSSGGRRHPPHTLRWAGPSPPPSQRSTAAAAARNHRAAPQEESRPGESGSSGSHLRKETSGTLWSGLPLGKADPPLAARPAPRPDAGADGSTPGDLTRQHGGGGRLGLRVGAATATATGGSCTEQLPPPPRFHLFGGTGLDQCGGLL</sequence>
<feature type="compositionally biased region" description="Low complexity" evidence="1">
    <location>
        <begin position="212"/>
        <end position="230"/>
    </location>
</feature>
<evidence type="ECO:0000313" key="3">
    <source>
        <dbReference type="RefSeq" id="XP_028342277.1"/>
    </source>
</evidence>
<protein>
    <submittedName>
        <fullName evidence="3">Translation initiation factor IF-2-like</fullName>
    </submittedName>
</protein>
<feature type="region of interest" description="Disordered" evidence="1">
    <location>
        <begin position="101"/>
        <end position="247"/>
    </location>
</feature>
<dbReference type="AlphaFoldDB" id="A0A455B0H4"/>